<dbReference type="RefSeq" id="WP_157386553.1">
    <property type="nucleotide sequence ID" value="NZ_WRPP01000001.1"/>
</dbReference>
<evidence type="ECO:0000256" key="1">
    <source>
        <dbReference type="SAM" id="MobiDB-lite"/>
    </source>
</evidence>
<dbReference type="EMBL" id="WRPP01000001">
    <property type="protein sequence ID" value="MVU77168.1"/>
    <property type="molecule type" value="Genomic_DNA"/>
</dbReference>
<dbReference type="Proteomes" id="UP000466794">
    <property type="component" value="Unassembled WGS sequence"/>
</dbReference>
<gene>
    <name evidence="2" type="ORF">GPX89_07895</name>
</gene>
<keyword evidence="3" id="KW-1185">Reference proteome</keyword>
<organism evidence="2 3">
    <name type="scientific">Nocardia terrae</name>
    <dbReference type="NCBI Taxonomy" id="2675851"/>
    <lineage>
        <taxon>Bacteria</taxon>
        <taxon>Bacillati</taxon>
        <taxon>Actinomycetota</taxon>
        <taxon>Actinomycetes</taxon>
        <taxon>Mycobacteriales</taxon>
        <taxon>Nocardiaceae</taxon>
        <taxon>Nocardia</taxon>
    </lineage>
</organism>
<feature type="compositionally biased region" description="Basic and acidic residues" evidence="1">
    <location>
        <begin position="1"/>
        <end position="43"/>
    </location>
</feature>
<feature type="region of interest" description="Disordered" evidence="1">
    <location>
        <begin position="1"/>
        <end position="63"/>
    </location>
</feature>
<proteinExistence type="predicted"/>
<evidence type="ECO:0000313" key="2">
    <source>
        <dbReference type="EMBL" id="MVU77168.1"/>
    </source>
</evidence>
<accession>A0A7K1UTI2</accession>
<comment type="caution">
    <text evidence="2">The sequence shown here is derived from an EMBL/GenBank/DDBJ whole genome shotgun (WGS) entry which is preliminary data.</text>
</comment>
<evidence type="ECO:0000313" key="3">
    <source>
        <dbReference type="Proteomes" id="UP000466794"/>
    </source>
</evidence>
<protein>
    <submittedName>
        <fullName evidence="2">CsbD family protein</fullName>
    </submittedName>
</protein>
<name>A0A7K1UTI2_9NOCA</name>
<sequence length="63" mass="6848">MSLQDKLKGKAEQVKSKAEEARGKAKTRAEEAEVKRDHLEAGLKDAANTAKKTIEDVTGGPRK</sequence>
<reference evidence="2 3" key="1">
    <citation type="submission" date="2019-12" db="EMBL/GenBank/DDBJ databases">
        <title>Nocardia sp. nov. ET3-3 isolated from soil.</title>
        <authorList>
            <person name="Kanchanasin P."/>
            <person name="Tanasupawat S."/>
            <person name="Yuki M."/>
            <person name="Kudo T."/>
        </authorList>
    </citation>
    <scope>NUCLEOTIDE SEQUENCE [LARGE SCALE GENOMIC DNA]</scope>
    <source>
        <strain evidence="2 3">ET3-3</strain>
    </source>
</reference>
<dbReference type="AlphaFoldDB" id="A0A7K1UTI2"/>